<comment type="caution">
    <text evidence="1">The sequence shown here is derived from an EMBL/GenBank/DDBJ whole genome shotgun (WGS) entry which is preliminary data.</text>
</comment>
<evidence type="ECO:0000313" key="2">
    <source>
        <dbReference type="EMBL" id="KAK2959692.1"/>
    </source>
</evidence>
<organism evidence="1 3">
    <name type="scientific">Blattamonas nauphoetae</name>
    <dbReference type="NCBI Taxonomy" id="2049346"/>
    <lineage>
        <taxon>Eukaryota</taxon>
        <taxon>Metamonada</taxon>
        <taxon>Preaxostyla</taxon>
        <taxon>Oxymonadida</taxon>
        <taxon>Blattamonas</taxon>
    </lineage>
</organism>
<evidence type="ECO:0000313" key="3">
    <source>
        <dbReference type="Proteomes" id="UP001281761"/>
    </source>
</evidence>
<reference evidence="1 3" key="1">
    <citation type="journal article" date="2022" name="bioRxiv">
        <title>Genomics of Preaxostyla Flagellates Illuminates Evolutionary Transitions and the Path Towards Mitochondrial Loss.</title>
        <authorList>
            <person name="Novak L.V.F."/>
            <person name="Treitli S.C."/>
            <person name="Pyrih J."/>
            <person name="Halakuc P."/>
            <person name="Pipaliya S.V."/>
            <person name="Vacek V."/>
            <person name="Brzon O."/>
            <person name="Soukal P."/>
            <person name="Eme L."/>
            <person name="Dacks J.B."/>
            <person name="Karnkowska A."/>
            <person name="Elias M."/>
            <person name="Hampl V."/>
        </authorList>
    </citation>
    <scope>NUCLEOTIDE SEQUENCE [LARGE SCALE GENOMIC DNA]</scope>
    <source>
        <strain evidence="1">NAU3</strain>
        <tissue evidence="1">Gut</tissue>
    </source>
</reference>
<gene>
    <name evidence="1" type="ORF">BLNAU_11629</name>
    <name evidence="2" type="ORF">BLNAU_5469</name>
</gene>
<evidence type="ECO:0000313" key="1">
    <source>
        <dbReference type="EMBL" id="KAK2953344.1"/>
    </source>
</evidence>
<dbReference type="EMBL" id="JARBJD010000028">
    <property type="protein sequence ID" value="KAK2959692.1"/>
    <property type="molecule type" value="Genomic_DNA"/>
</dbReference>
<accession>A0ABQ9XNM3</accession>
<proteinExistence type="predicted"/>
<protein>
    <submittedName>
        <fullName evidence="1">Uncharacterized protein</fullName>
    </submittedName>
</protein>
<dbReference type="Proteomes" id="UP001281761">
    <property type="component" value="Unassembled WGS sequence"/>
</dbReference>
<name>A0ABQ9XNM3_9EUKA</name>
<dbReference type="EMBL" id="JARBJD010000092">
    <property type="protein sequence ID" value="KAK2953344.1"/>
    <property type="molecule type" value="Genomic_DNA"/>
</dbReference>
<keyword evidence="3" id="KW-1185">Reference proteome</keyword>
<sequence>MTRRTSQKRKCLLQPCRCSRMTKKKRTTIHSHERPACLLVLSSQSQKNRSSSNCRAVFKFSLRNHKPSCSRHFNIHPSSIHQRRATLKLRLFLTLSNLHFLPRNDPSRHN</sequence>